<gene>
    <name evidence="4" type="primary">menG</name>
    <name evidence="5" type="ORF">LX16_3875</name>
</gene>
<evidence type="ECO:0000256" key="3">
    <source>
        <dbReference type="ARBA" id="ARBA00022691"/>
    </source>
</evidence>
<dbReference type="GO" id="GO:0009234">
    <property type="term" value="P:menaquinone biosynthetic process"/>
    <property type="evidence" value="ECO:0007669"/>
    <property type="project" value="UniProtKB-UniRule"/>
</dbReference>
<keyword evidence="1 4" id="KW-0489">Methyltransferase</keyword>
<comment type="catalytic activity">
    <reaction evidence="4">
        <text>a 2-demethylmenaquinol + S-adenosyl-L-methionine = a menaquinol + S-adenosyl-L-homocysteine + H(+)</text>
        <dbReference type="Rhea" id="RHEA:42640"/>
        <dbReference type="Rhea" id="RHEA-COMP:9539"/>
        <dbReference type="Rhea" id="RHEA-COMP:9563"/>
        <dbReference type="ChEBI" id="CHEBI:15378"/>
        <dbReference type="ChEBI" id="CHEBI:18151"/>
        <dbReference type="ChEBI" id="CHEBI:55437"/>
        <dbReference type="ChEBI" id="CHEBI:57856"/>
        <dbReference type="ChEBI" id="CHEBI:59789"/>
        <dbReference type="EC" id="2.1.1.163"/>
    </reaction>
</comment>
<dbReference type="InterPro" id="IPR029063">
    <property type="entry name" value="SAM-dependent_MTases_sf"/>
</dbReference>
<dbReference type="RefSeq" id="WP_147141005.1">
    <property type="nucleotide sequence ID" value="NZ_BAABIJ010000003.1"/>
</dbReference>
<organism evidence="5 6">
    <name type="scientific">Stackebrandtia albiflava</name>
    <dbReference type="NCBI Taxonomy" id="406432"/>
    <lineage>
        <taxon>Bacteria</taxon>
        <taxon>Bacillati</taxon>
        <taxon>Actinomycetota</taxon>
        <taxon>Actinomycetes</taxon>
        <taxon>Glycomycetales</taxon>
        <taxon>Glycomycetaceae</taxon>
        <taxon>Stackebrandtia</taxon>
    </lineage>
</organism>
<dbReference type="NCBIfam" id="NF001241">
    <property type="entry name" value="PRK00216.1-2"/>
    <property type="match status" value="1"/>
</dbReference>
<keyword evidence="4" id="KW-0474">Menaquinone biosynthesis</keyword>
<dbReference type="NCBIfam" id="TIGR01934">
    <property type="entry name" value="MenG_MenH_UbiE"/>
    <property type="match status" value="1"/>
</dbReference>
<dbReference type="SUPFAM" id="SSF53335">
    <property type="entry name" value="S-adenosyl-L-methionine-dependent methyltransferases"/>
    <property type="match status" value="1"/>
</dbReference>
<dbReference type="GO" id="GO:0032259">
    <property type="term" value="P:methylation"/>
    <property type="evidence" value="ECO:0007669"/>
    <property type="project" value="UniProtKB-KW"/>
</dbReference>
<name>A0A562UY14_9ACTN</name>
<dbReference type="Gene3D" id="3.40.50.150">
    <property type="entry name" value="Vaccinia Virus protein VP39"/>
    <property type="match status" value="1"/>
</dbReference>
<dbReference type="CDD" id="cd02440">
    <property type="entry name" value="AdoMet_MTases"/>
    <property type="match status" value="1"/>
</dbReference>
<dbReference type="PANTHER" id="PTHR43591:SF24">
    <property type="entry name" value="2-METHOXY-6-POLYPRENYL-1,4-BENZOQUINOL METHYLASE, MITOCHONDRIAL"/>
    <property type="match status" value="1"/>
</dbReference>
<feature type="binding site" evidence="4">
    <location>
        <position position="80"/>
    </location>
    <ligand>
        <name>S-adenosyl-L-methionine</name>
        <dbReference type="ChEBI" id="CHEBI:59789"/>
    </ligand>
</feature>
<dbReference type="UniPathway" id="UPA00079">
    <property type="reaction ID" value="UER00169"/>
</dbReference>
<feature type="binding site" evidence="4">
    <location>
        <begin position="100"/>
        <end position="101"/>
    </location>
    <ligand>
        <name>S-adenosyl-L-methionine</name>
        <dbReference type="ChEBI" id="CHEBI:59789"/>
    </ligand>
</feature>
<dbReference type="HAMAP" id="MF_01813">
    <property type="entry name" value="MenG_UbiE_methyltr"/>
    <property type="match status" value="1"/>
</dbReference>
<dbReference type="EMBL" id="VLLL01000007">
    <property type="protein sequence ID" value="TWJ10458.1"/>
    <property type="molecule type" value="Genomic_DNA"/>
</dbReference>
<feature type="binding site" evidence="4">
    <location>
        <position position="62"/>
    </location>
    <ligand>
        <name>S-adenosyl-L-methionine</name>
        <dbReference type="ChEBI" id="CHEBI:59789"/>
    </ligand>
</feature>
<comment type="similarity">
    <text evidence="4">Belongs to the class I-like SAM-binding methyltransferase superfamily. MenG/UbiE family.</text>
</comment>
<dbReference type="Pfam" id="PF01209">
    <property type="entry name" value="Ubie_methyltran"/>
    <property type="match status" value="1"/>
</dbReference>
<comment type="pathway">
    <text evidence="4">Quinol/quinone metabolism; menaquinone biosynthesis; menaquinol from 1,4-dihydroxy-2-naphthoate: step 2/2.</text>
</comment>
<dbReference type="AlphaFoldDB" id="A0A562UY14"/>
<feature type="binding site" evidence="4">
    <location>
        <position position="117"/>
    </location>
    <ligand>
        <name>S-adenosyl-L-methionine</name>
        <dbReference type="ChEBI" id="CHEBI:59789"/>
    </ligand>
</feature>
<accession>A0A562UY14</accession>
<keyword evidence="6" id="KW-1185">Reference proteome</keyword>
<dbReference type="InterPro" id="IPR004033">
    <property type="entry name" value="UbiE/COQ5_MeTrFase"/>
</dbReference>
<evidence type="ECO:0000256" key="2">
    <source>
        <dbReference type="ARBA" id="ARBA00022679"/>
    </source>
</evidence>
<dbReference type="Proteomes" id="UP000321617">
    <property type="component" value="Unassembled WGS sequence"/>
</dbReference>
<evidence type="ECO:0000313" key="5">
    <source>
        <dbReference type="EMBL" id="TWJ10458.1"/>
    </source>
</evidence>
<dbReference type="PROSITE" id="PS51608">
    <property type="entry name" value="SAM_MT_UBIE"/>
    <property type="match status" value="1"/>
</dbReference>
<reference evidence="5 6" key="1">
    <citation type="journal article" date="2013" name="Stand. Genomic Sci.">
        <title>Genomic Encyclopedia of Type Strains, Phase I: The one thousand microbial genomes (KMG-I) project.</title>
        <authorList>
            <person name="Kyrpides N.C."/>
            <person name="Woyke T."/>
            <person name="Eisen J.A."/>
            <person name="Garrity G."/>
            <person name="Lilburn T.G."/>
            <person name="Beck B.J."/>
            <person name="Whitman W.B."/>
            <person name="Hugenholtz P."/>
            <person name="Klenk H.P."/>
        </authorList>
    </citation>
    <scope>NUCLEOTIDE SEQUENCE [LARGE SCALE GENOMIC DNA]</scope>
    <source>
        <strain evidence="5 6">DSM 45044</strain>
    </source>
</reference>
<dbReference type="GO" id="GO:0043770">
    <property type="term" value="F:demethylmenaquinone methyltransferase activity"/>
    <property type="evidence" value="ECO:0007669"/>
    <property type="project" value="UniProtKB-UniRule"/>
</dbReference>
<keyword evidence="3 4" id="KW-0949">S-adenosyl-L-methionine</keyword>
<dbReference type="InterPro" id="IPR023576">
    <property type="entry name" value="UbiE/COQ5_MeTrFase_CS"/>
</dbReference>
<sequence>MARASLDKQTHEVAEMFDGVARRYDFMNSVMSMGMDRLWRAETRRALELSAGMRCLDLGAGSGVSTQELAKSGAYVVGADISLGMLAQGTGRGVPLIAGDAMALPFSDESFDAVTISFAIRNLNDVDLGLAEMHRVLKPGGRIVVCEFATPTWRPFRTVYMEYVMRGFPLLAKRLSSNPDAYVYLAESVRAWPPQPEFAAQIQRAGFARVAWRNLAGGAVALHRGFKPPAPPG</sequence>
<comment type="caution">
    <text evidence="5">The sequence shown here is derived from an EMBL/GenBank/DDBJ whole genome shotgun (WGS) entry which is preliminary data.</text>
</comment>
<dbReference type="PANTHER" id="PTHR43591">
    <property type="entry name" value="METHYLTRANSFERASE"/>
    <property type="match status" value="1"/>
</dbReference>
<protein>
    <recommendedName>
        <fullName evidence="4">Demethylmenaquinone methyltransferase</fullName>
        <ecNumber evidence="4">2.1.1.163</ecNumber>
    </recommendedName>
</protein>
<dbReference type="OrthoDB" id="9808140at2"/>
<dbReference type="EC" id="2.1.1.163" evidence="4"/>
<dbReference type="PROSITE" id="PS01183">
    <property type="entry name" value="UBIE_1"/>
    <property type="match status" value="1"/>
</dbReference>
<evidence type="ECO:0000313" key="6">
    <source>
        <dbReference type="Proteomes" id="UP000321617"/>
    </source>
</evidence>
<comment type="function">
    <text evidence="4">Methyltransferase required for the conversion of demethylmenaquinol (DMKH2) to menaquinol (MKH2).</text>
</comment>
<keyword evidence="2 4" id="KW-0808">Transferase</keyword>
<proteinExistence type="inferred from homology"/>
<evidence type="ECO:0000256" key="4">
    <source>
        <dbReference type="HAMAP-Rule" id="MF_01813"/>
    </source>
</evidence>
<evidence type="ECO:0000256" key="1">
    <source>
        <dbReference type="ARBA" id="ARBA00022603"/>
    </source>
</evidence>